<gene>
    <name evidence="1" type="ORF">CSSPTR1EN2_LOCUS15055</name>
</gene>
<keyword evidence="2" id="KW-1185">Reference proteome</keyword>
<protein>
    <recommendedName>
        <fullName evidence="3">Peptidase A2 domain-containing protein</fullName>
    </recommendedName>
</protein>
<dbReference type="EMBL" id="OZ019895">
    <property type="protein sequence ID" value="CAK9219986.1"/>
    <property type="molecule type" value="Genomic_DNA"/>
</dbReference>
<evidence type="ECO:0000313" key="1">
    <source>
        <dbReference type="EMBL" id="CAK9219986.1"/>
    </source>
</evidence>
<evidence type="ECO:0000313" key="2">
    <source>
        <dbReference type="Proteomes" id="UP001497512"/>
    </source>
</evidence>
<accession>A0ABP0UEZ7</accession>
<sequence length="418" mass="46364">MPQSFHLLNMEEERTLLAKGEETITPQVVRASNSRVPRVHIHQKNTQFSTDQLMECQLQMHEVVQKLVSTPLFSFQDLKLSTRDIIAILDDTLNTTSSPLPIPEPHAIEVPSNTLERHSIGSHVADDVRNLVISSSMAKLVGFPISDSTITYQKGVQNTSLVDLLLSKDVVDSHSLHKVSHSFSKVVLSDKTSITTRVAIVDNTGLAIQVGGHTPRVVLLDTGAEPVIFGVQFAKNMGMLDSKLRKSMCQIHTASGSVKEETDGHHLGYIPLDLHGNHSPVAHHYMLKEAHTISYIQQASHERIEGDEEEIAYAQAIENLRVIPTDIQHGPEVLQRFKVAHKPLVKALSNFESMESHGEPIKPLFHQPITWTPPKEGITLLELFGGIVTGIEALLQSGMVVRRYFYADIDLITRQVAA</sequence>
<name>A0ABP0UEZ7_9BRYO</name>
<reference evidence="1" key="1">
    <citation type="submission" date="2024-02" db="EMBL/GenBank/DDBJ databases">
        <authorList>
            <consortium name="ELIXIR-Norway"/>
            <consortium name="Elixir Norway"/>
        </authorList>
    </citation>
    <scope>NUCLEOTIDE SEQUENCE</scope>
</reference>
<proteinExistence type="predicted"/>
<dbReference type="Proteomes" id="UP001497512">
    <property type="component" value="Chromosome 3"/>
</dbReference>
<evidence type="ECO:0008006" key="3">
    <source>
        <dbReference type="Google" id="ProtNLM"/>
    </source>
</evidence>
<organism evidence="1 2">
    <name type="scientific">Sphagnum troendelagicum</name>
    <dbReference type="NCBI Taxonomy" id="128251"/>
    <lineage>
        <taxon>Eukaryota</taxon>
        <taxon>Viridiplantae</taxon>
        <taxon>Streptophyta</taxon>
        <taxon>Embryophyta</taxon>
        <taxon>Bryophyta</taxon>
        <taxon>Sphagnophytina</taxon>
        <taxon>Sphagnopsida</taxon>
        <taxon>Sphagnales</taxon>
        <taxon>Sphagnaceae</taxon>
        <taxon>Sphagnum</taxon>
    </lineage>
</organism>